<reference evidence="12" key="1">
    <citation type="journal article" date="2019" name="bioRxiv">
        <title>The Genome of the Zebra Mussel, Dreissena polymorpha: A Resource for Invasive Species Research.</title>
        <authorList>
            <person name="McCartney M.A."/>
            <person name="Auch B."/>
            <person name="Kono T."/>
            <person name="Mallez S."/>
            <person name="Zhang Y."/>
            <person name="Obille A."/>
            <person name="Becker A."/>
            <person name="Abrahante J.E."/>
            <person name="Garbe J."/>
            <person name="Badalamenti J.P."/>
            <person name="Herman A."/>
            <person name="Mangelson H."/>
            <person name="Liachko I."/>
            <person name="Sullivan S."/>
            <person name="Sone E.D."/>
            <person name="Koren S."/>
            <person name="Silverstein K.A.T."/>
            <person name="Beckman K.B."/>
            <person name="Gohl D.M."/>
        </authorList>
    </citation>
    <scope>NUCLEOTIDE SEQUENCE</scope>
    <source>
        <strain evidence="12">Duluth1</strain>
        <tissue evidence="12">Whole animal</tissue>
    </source>
</reference>
<protein>
    <recommendedName>
        <fullName evidence="11">G-protein coupled receptors family 1 profile domain-containing protein</fullName>
    </recommendedName>
</protein>
<keyword evidence="2" id="KW-1003">Cell membrane</keyword>
<evidence type="ECO:0000256" key="10">
    <source>
        <dbReference type="SAM" id="Phobius"/>
    </source>
</evidence>
<evidence type="ECO:0000256" key="3">
    <source>
        <dbReference type="ARBA" id="ARBA00022692"/>
    </source>
</evidence>
<evidence type="ECO:0000256" key="7">
    <source>
        <dbReference type="ARBA" id="ARBA00023170"/>
    </source>
</evidence>
<keyword evidence="5" id="KW-0297">G-protein coupled receptor</keyword>
<evidence type="ECO:0000256" key="5">
    <source>
        <dbReference type="ARBA" id="ARBA00023040"/>
    </source>
</evidence>
<feature type="transmembrane region" description="Helical" evidence="10">
    <location>
        <begin position="276"/>
        <end position="293"/>
    </location>
</feature>
<dbReference type="AlphaFoldDB" id="A0A9D4R159"/>
<comment type="caution">
    <text evidence="12">The sequence shown here is derived from an EMBL/GenBank/DDBJ whole genome shotgun (WGS) entry which is preliminary data.</text>
</comment>
<dbReference type="PROSITE" id="PS50262">
    <property type="entry name" value="G_PROTEIN_RECEP_F1_2"/>
    <property type="match status" value="1"/>
</dbReference>
<evidence type="ECO:0000256" key="4">
    <source>
        <dbReference type="ARBA" id="ARBA00022989"/>
    </source>
</evidence>
<evidence type="ECO:0000259" key="11">
    <source>
        <dbReference type="PROSITE" id="PS50262"/>
    </source>
</evidence>
<dbReference type="PANTHER" id="PTHR24246">
    <property type="entry name" value="OLFACTORY RECEPTOR AND ADENOSINE RECEPTOR"/>
    <property type="match status" value="1"/>
</dbReference>
<dbReference type="Gene3D" id="1.20.1070.10">
    <property type="entry name" value="Rhodopsin 7-helix transmembrane proteins"/>
    <property type="match status" value="1"/>
</dbReference>
<organism evidence="12 13">
    <name type="scientific">Dreissena polymorpha</name>
    <name type="common">Zebra mussel</name>
    <name type="synonym">Mytilus polymorpha</name>
    <dbReference type="NCBI Taxonomy" id="45954"/>
    <lineage>
        <taxon>Eukaryota</taxon>
        <taxon>Metazoa</taxon>
        <taxon>Spiralia</taxon>
        <taxon>Lophotrochozoa</taxon>
        <taxon>Mollusca</taxon>
        <taxon>Bivalvia</taxon>
        <taxon>Autobranchia</taxon>
        <taxon>Heteroconchia</taxon>
        <taxon>Euheterodonta</taxon>
        <taxon>Imparidentia</taxon>
        <taxon>Neoheterodontei</taxon>
        <taxon>Myida</taxon>
        <taxon>Dreissenoidea</taxon>
        <taxon>Dreissenidae</taxon>
        <taxon>Dreissena</taxon>
    </lineage>
</organism>
<feature type="transmembrane region" description="Helical" evidence="10">
    <location>
        <begin position="147"/>
        <end position="167"/>
    </location>
</feature>
<evidence type="ECO:0000256" key="1">
    <source>
        <dbReference type="ARBA" id="ARBA00004651"/>
    </source>
</evidence>
<keyword evidence="8" id="KW-0325">Glycoprotein</keyword>
<keyword evidence="9" id="KW-0807">Transducer</keyword>
<dbReference type="InterPro" id="IPR017452">
    <property type="entry name" value="GPCR_Rhodpsn_7TM"/>
</dbReference>
<keyword evidence="7" id="KW-0675">Receptor</keyword>
<feature type="transmembrane region" description="Helical" evidence="10">
    <location>
        <begin position="106"/>
        <end position="126"/>
    </location>
</feature>
<gene>
    <name evidence="12" type="ORF">DPMN_093731</name>
</gene>
<evidence type="ECO:0000256" key="2">
    <source>
        <dbReference type="ARBA" id="ARBA00022475"/>
    </source>
</evidence>
<dbReference type="Proteomes" id="UP000828390">
    <property type="component" value="Unassembled WGS sequence"/>
</dbReference>
<name>A0A9D4R159_DREPO</name>
<feature type="transmembrane region" description="Helical" evidence="10">
    <location>
        <begin position="237"/>
        <end position="264"/>
    </location>
</feature>
<dbReference type="PANTHER" id="PTHR24246:SF27">
    <property type="entry name" value="ADENOSINE RECEPTOR, ISOFORM A"/>
    <property type="match status" value="1"/>
</dbReference>
<evidence type="ECO:0000256" key="9">
    <source>
        <dbReference type="ARBA" id="ARBA00023224"/>
    </source>
</evidence>
<accession>A0A9D4R159</accession>
<evidence type="ECO:0000313" key="12">
    <source>
        <dbReference type="EMBL" id="KAH3851251.1"/>
    </source>
</evidence>
<evidence type="ECO:0000313" key="13">
    <source>
        <dbReference type="Proteomes" id="UP000828390"/>
    </source>
</evidence>
<evidence type="ECO:0000256" key="8">
    <source>
        <dbReference type="ARBA" id="ARBA00023180"/>
    </source>
</evidence>
<keyword evidence="4 10" id="KW-1133">Transmembrane helix</keyword>
<evidence type="ECO:0000256" key="6">
    <source>
        <dbReference type="ARBA" id="ARBA00023136"/>
    </source>
</evidence>
<feature type="transmembrane region" description="Helical" evidence="10">
    <location>
        <begin position="68"/>
        <end position="86"/>
    </location>
</feature>
<feature type="transmembrane region" description="Helical" evidence="10">
    <location>
        <begin position="187"/>
        <end position="209"/>
    </location>
</feature>
<dbReference type="GO" id="GO:0004930">
    <property type="term" value="F:G protein-coupled receptor activity"/>
    <property type="evidence" value="ECO:0007669"/>
    <property type="project" value="UniProtKB-KW"/>
</dbReference>
<reference evidence="12" key="2">
    <citation type="submission" date="2020-11" db="EMBL/GenBank/DDBJ databases">
        <authorList>
            <person name="McCartney M.A."/>
            <person name="Auch B."/>
            <person name="Kono T."/>
            <person name="Mallez S."/>
            <person name="Becker A."/>
            <person name="Gohl D.M."/>
            <person name="Silverstein K.A.T."/>
            <person name="Koren S."/>
            <person name="Bechman K.B."/>
            <person name="Herman A."/>
            <person name="Abrahante J.E."/>
            <person name="Garbe J."/>
        </authorList>
    </citation>
    <scope>NUCLEOTIDE SEQUENCE</scope>
    <source>
        <strain evidence="12">Duluth1</strain>
        <tissue evidence="12">Whole animal</tissue>
    </source>
</reference>
<feature type="domain" description="G-protein coupled receptors family 1 profile" evidence="11">
    <location>
        <begin position="48"/>
        <end position="289"/>
    </location>
</feature>
<keyword evidence="3 10" id="KW-0812">Transmembrane</keyword>
<proteinExistence type="predicted"/>
<keyword evidence="6 10" id="KW-0472">Membrane</keyword>
<keyword evidence="13" id="KW-1185">Reference proteome</keyword>
<comment type="subcellular location">
    <subcellularLocation>
        <location evidence="1">Cell membrane</location>
        <topology evidence="1">Multi-pass membrane protein</topology>
    </subcellularLocation>
</comment>
<dbReference type="GO" id="GO:0005886">
    <property type="term" value="C:plasma membrane"/>
    <property type="evidence" value="ECO:0007669"/>
    <property type="project" value="UniProtKB-SubCell"/>
</dbReference>
<dbReference type="CDD" id="cd00637">
    <property type="entry name" value="7tm_classA_rhodopsin-like"/>
    <property type="match status" value="1"/>
</dbReference>
<dbReference type="EMBL" id="JAIWYP010000003">
    <property type="protein sequence ID" value="KAH3851251.1"/>
    <property type="molecule type" value="Genomic_DNA"/>
</dbReference>
<dbReference type="SUPFAM" id="SSF81321">
    <property type="entry name" value="Family A G protein-coupled receptor-like"/>
    <property type="match status" value="1"/>
</dbReference>
<sequence>MESGDSNTTANSIDIRNTSLLTEELYLEEHSLLILCASVLIGLVSLTSCILAVTVLRRTRKVPKSTKYLVTALLVFDCIFVTSSTVRKFIQHPLVNRSITAFNMSSLQLAYTTVGMMSIERCLLFYNPMTYMRFYSNKIIMKATASVWSLELGIFLIVRYGVCYLRFKSINVFTQAQICNNTVSIYYGILVTIILLTSMVSYWIIFVTVRQKNGRKDERVMSFRSVVNLIRGYKNTVLVLVFWVLILVTSLAYFIILFLTYFMGLGPYSVRLSLDAVSTLNCMLDPFLYVLWFKECKLELLKMFSFCGKSVKEKAKSLQYEVFDIVPYETNALNRNITRRFEGTCGVDMNDTGGHNNPEFIDETAL</sequence>
<feature type="transmembrane region" description="Helical" evidence="10">
    <location>
        <begin position="32"/>
        <end position="56"/>
    </location>
</feature>